<sequence length="414" mass="43711">MRRWLLAGAAILTGLFAVPEPAAAATPVRILALGASITWGTASTDGNGYREQLRRHLADDAGIAVDFVGSQQSGTGADRDNEGHPGYRIDQVAAGADAWIAAAKPDVVLLNAGTNDMIQNYDLVDAPARLSALIDQILRGAPAATVMVSTLVPNRDSAVDARVTAFNAKLPGIVQAKAAAGRRVRLVDLHAGLTLADIGSDGIHPTDDGYSKLADTWYSALQPVLGAGRPWPLFRTDLGAAVQQLTWTDTVAGSLNVGGYCCGLTAMESGRRAELAHGGTYALMYSGNDLSAAGSYSYNRLYDVHLAVTTGTTLTYWIRPQQANGAYVAIDLLLTDGRSLRDSGAVDQFGVRAHPRYQGQGGHVLVDQWNRITVDLGPLAGGTVDEIRIGYDQPGSTGLFRGYVDDIDITRPAV</sequence>
<dbReference type="EC" id="3.1.-.-" evidence="3"/>
<dbReference type="CDD" id="cd01833">
    <property type="entry name" value="XynB_like"/>
    <property type="match status" value="1"/>
</dbReference>
<dbReference type="InterPro" id="IPR013830">
    <property type="entry name" value="SGNH_hydro"/>
</dbReference>
<evidence type="ECO:0000259" key="2">
    <source>
        <dbReference type="Pfam" id="PF13472"/>
    </source>
</evidence>
<evidence type="ECO:0000313" key="3">
    <source>
        <dbReference type="EMBL" id="MFB9446874.1"/>
    </source>
</evidence>
<dbReference type="GO" id="GO:0016787">
    <property type="term" value="F:hydrolase activity"/>
    <property type="evidence" value="ECO:0007669"/>
    <property type="project" value="UniProtKB-KW"/>
</dbReference>
<protein>
    <submittedName>
        <fullName evidence="3">SGNH/GDSL hydrolase family protein</fullName>
        <ecNumber evidence="3">3.1.-.-</ecNumber>
    </submittedName>
</protein>
<feature type="domain" description="SGNH hydrolase-type esterase" evidence="2">
    <location>
        <begin position="32"/>
        <end position="210"/>
    </location>
</feature>
<keyword evidence="3" id="KW-0378">Hydrolase</keyword>
<dbReference type="EMBL" id="JBHMCA010000051">
    <property type="protein sequence ID" value="MFB9446874.1"/>
    <property type="molecule type" value="Genomic_DNA"/>
</dbReference>
<comment type="caution">
    <text evidence="3">The sequence shown here is derived from an EMBL/GenBank/DDBJ whole genome shotgun (WGS) entry which is preliminary data.</text>
</comment>
<proteinExistence type="predicted"/>
<dbReference type="Gene3D" id="2.60.120.260">
    <property type="entry name" value="Galactose-binding domain-like"/>
    <property type="match status" value="1"/>
</dbReference>
<dbReference type="InterPro" id="IPR051532">
    <property type="entry name" value="Ester_Hydrolysis_Enzymes"/>
</dbReference>
<dbReference type="InterPro" id="IPR036514">
    <property type="entry name" value="SGNH_hydro_sf"/>
</dbReference>
<reference evidence="3 4" key="1">
    <citation type="submission" date="2024-09" db="EMBL/GenBank/DDBJ databases">
        <authorList>
            <person name="Sun Q."/>
            <person name="Mori K."/>
        </authorList>
    </citation>
    <scope>NUCLEOTIDE SEQUENCE [LARGE SCALE GENOMIC DNA]</scope>
    <source>
        <strain evidence="3 4">JCM 3307</strain>
    </source>
</reference>
<dbReference type="Proteomes" id="UP001589608">
    <property type="component" value="Unassembled WGS sequence"/>
</dbReference>
<evidence type="ECO:0000256" key="1">
    <source>
        <dbReference type="SAM" id="SignalP"/>
    </source>
</evidence>
<keyword evidence="1" id="KW-0732">Signal</keyword>
<dbReference type="PANTHER" id="PTHR30383">
    <property type="entry name" value="THIOESTERASE 1/PROTEASE 1/LYSOPHOSPHOLIPASE L1"/>
    <property type="match status" value="1"/>
</dbReference>
<dbReference type="Pfam" id="PF13472">
    <property type="entry name" value="Lipase_GDSL_2"/>
    <property type="match status" value="1"/>
</dbReference>
<organism evidence="3 4">
    <name type="scientific">Dactylosporangium vinaceum</name>
    <dbReference type="NCBI Taxonomy" id="53362"/>
    <lineage>
        <taxon>Bacteria</taxon>
        <taxon>Bacillati</taxon>
        <taxon>Actinomycetota</taxon>
        <taxon>Actinomycetes</taxon>
        <taxon>Micromonosporales</taxon>
        <taxon>Micromonosporaceae</taxon>
        <taxon>Dactylosporangium</taxon>
    </lineage>
</organism>
<keyword evidence="4" id="KW-1185">Reference proteome</keyword>
<dbReference type="PANTHER" id="PTHR30383:SF5">
    <property type="entry name" value="SGNH HYDROLASE-TYPE ESTERASE DOMAIN-CONTAINING PROTEIN"/>
    <property type="match status" value="1"/>
</dbReference>
<feature type="chain" id="PRO_5047066216" evidence="1">
    <location>
        <begin position="25"/>
        <end position="414"/>
    </location>
</feature>
<feature type="signal peptide" evidence="1">
    <location>
        <begin position="1"/>
        <end position="24"/>
    </location>
</feature>
<dbReference type="SUPFAM" id="SSF52266">
    <property type="entry name" value="SGNH hydrolase"/>
    <property type="match status" value="1"/>
</dbReference>
<gene>
    <name evidence="3" type="ORF">ACFFTR_27605</name>
</gene>
<name>A0ABV5MDF4_9ACTN</name>
<dbReference type="RefSeq" id="WP_223105036.1">
    <property type="nucleotide sequence ID" value="NZ_CP061913.1"/>
</dbReference>
<accession>A0ABV5MDF4</accession>
<dbReference type="Gene3D" id="3.40.50.1110">
    <property type="entry name" value="SGNH hydrolase"/>
    <property type="match status" value="1"/>
</dbReference>
<evidence type="ECO:0000313" key="4">
    <source>
        <dbReference type="Proteomes" id="UP001589608"/>
    </source>
</evidence>